<evidence type="ECO:0000313" key="2">
    <source>
        <dbReference type="EMBL" id="KAJ4366918.1"/>
    </source>
</evidence>
<sequence length="389" mass="44589">MPPDIVRPIASTTMGCLVTIIHRMGMIWSDINLDEGKSRATGYNRSFSASVVRGMGLVVEYSSERFSSVVNSNQEFRVPSILADMMACGILATGITGRQLRLRKAKLPLMDELAEALTFFEVDDDALESLKISLSQQSSLAHRLPGLTDVMGMWSDWIPVNGSCINTVDNPFSIPVVTMGERAEARVVWRWLLQQRKRSLSDQLKRVLQIYDDWENSEPKRFYESYRVIGNKVKDEKMMAYFKRIFDEANAYLTSPPMSRLLFTKLLRKHINVNAHSLKQAKKIPQTGPKARKRPQIMTSGPRSGGQYYQGDHMFTERAFFYAENVTEVVREMESSDGLDPIERPCYEDAWWMLMLRLQAWTMGIKVVDRDGAKIPSHYYDNKTRVYIL</sequence>
<feature type="region of interest" description="Disordered" evidence="1">
    <location>
        <begin position="283"/>
        <end position="304"/>
    </location>
</feature>
<dbReference type="Proteomes" id="UP001140560">
    <property type="component" value="Unassembled WGS sequence"/>
</dbReference>
<dbReference type="OrthoDB" id="5227693at2759"/>
<dbReference type="EMBL" id="JAPEUY010000013">
    <property type="protein sequence ID" value="KAJ4366918.1"/>
    <property type="molecule type" value="Genomic_DNA"/>
</dbReference>
<evidence type="ECO:0000256" key="1">
    <source>
        <dbReference type="SAM" id="MobiDB-lite"/>
    </source>
</evidence>
<name>A0A9W8Y3W1_9PLEO</name>
<evidence type="ECO:0000313" key="3">
    <source>
        <dbReference type="Proteomes" id="UP001140560"/>
    </source>
</evidence>
<comment type="caution">
    <text evidence="2">The sequence shown here is derived from an EMBL/GenBank/DDBJ whole genome shotgun (WGS) entry which is preliminary data.</text>
</comment>
<organism evidence="2 3">
    <name type="scientific">Neocucurbitaria cava</name>
    <dbReference type="NCBI Taxonomy" id="798079"/>
    <lineage>
        <taxon>Eukaryota</taxon>
        <taxon>Fungi</taxon>
        <taxon>Dikarya</taxon>
        <taxon>Ascomycota</taxon>
        <taxon>Pezizomycotina</taxon>
        <taxon>Dothideomycetes</taxon>
        <taxon>Pleosporomycetidae</taxon>
        <taxon>Pleosporales</taxon>
        <taxon>Pleosporineae</taxon>
        <taxon>Cucurbitariaceae</taxon>
        <taxon>Neocucurbitaria</taxon>
    </lineage>
</organism>
<proteinExistence type="predicted"/>
<gene>
    <name evidence="2" type="ORF">N0V83_007448</name>
</gene>
<protein>
    <submittedName>
        <fullName evidence="2">Uncharacterized protein</fullName>
    </submittedName>
</protein>
<accession>A0A9W8Y3W1</accession>
<keyword evidence="3" id="KW-1185">Reference proteome</keyword>
<reference evidence="2" key="1">
    <citation type="submission" date="2022-10" db="EMBL/GenBank/DDBJ databases">
        <title>Tapping the CABI collections for fungal endophytes: first genome assemblies for Collariella, Neodidymelliopsis, Ascochyta clinopodiicola, Didymella pomorum, Didymosphaeria variabile, Neocosmospora piperis and Neocucurbitaria cava.</title>
        <authorList>
            <person name="Hill R."/>
        </authorList>
    </citation>
    <scope>NUCLEOTIDE SEQUENCE</scope>
    <source>
        <strain evidence="2">IMI 356814</strain>
    </source>
</reference>
<dbReference type="AlphaFoldDB" id="A0A9W8Y3W1"/>